<proteinExistence type="predicted"/>
<feature type="modified residue" description="Phosphohistidine" evidence="2">
    <location>
        <position position="92"/>
    </location>
</feature>
<evidence type="ECO:0000256" key="1">
    <source>
        <dbReference type="ARBA" id="ARBA00023012"/>
    </source>
</evidence>
<dbReference type="RefSeq" id="WP_169624274.1">
    <property type="nucleotide sequence ID" value="NZ_JABBNT010000002.1"/>
</dbReference>
<dbReference type="InterPro" id="IPR008207">
    <property type="entry name" value="Sig_transdc_His_kin_Hpt_dom"/>
</dbReference>
<evidence type="ECO:0000256" key="2">
    <source>
        <dbReference type="PROSITE-ProRule" id="PRU00110"/>
    </source>
</evidence>
<name>A0A7Y0HFJ8_9PROT</name>
<dbReference type="Pfam" id="PF01627">
    <property type="entry name" value="Hpt"/>
    <property type="match status" value="1"/>
</dbReference>
<dbReference type="Gene3D" id="1.20.120.160">
    <property type="entry name" value="HPT domain"/>
    <property type="match status" value="1"/>
</dbReference>
<keyword evidence="2" id="KW-0597">Phosphoprotein</keyword>
<reference evidence="4 5" key="1">
    <citation type="submission" date="2020-04" db="EMBL/GenBank/DDBJ databases">
        <title>Rhodospirillaceae bacterium KN72 isolated from deep sea.</title>
        <authorList>
            <person name="Zhang D.-C."/>
        </authorList>
    </citation>
    <scope>NUCLEOTIDE SEQUENCE [LARGE SCALE GENOMIC DNA]</scope>
    <source>
        <strain evidence="4 5">KN72</strain>
    </source>
</reference>
<dbReference type="GO" id="GO:0000160">
    <property type="term" value="P:phosphorelay signal transduction system"/>
    <property type="evidence" value="ECO:0007669"/>
    <property type="project" value="UniProtKB-KW"/>
</dbReference>
<dbReference type="InterPro" id="IPR036641">
    <property type="entry name" value="HPT_dom_sf"/>
</dbReference>
<accession>A0A7Y0HFJ8</accession>
<keyword evidence="1" id="KW-0902">Two-component regulatory system</keyword>
<dbReference type="EMBL" id="JABBNT010000002">
    <property type="protein sequence ID" value="NMM43957.1"/>
    <property type="molecule type" value="Genomic_DNA"/>
</dbReference>
<evidence type="ECO:0000259" key="3">
    <source>
        <dbReference type="PROSITE" id="PS50894"/>
    </source>
</evidence>
<keyword evidence="5" id="KW-1185">Reference proteome</keyword>
<protein>
    <recommendedName>
        <fullName evidence="3">HPt domain-containing protein</fullName>
    </recommendedName>
</protein>
<dbReference type="Proteomes" id="UP000539372">
    <property type="component" value="Unassembled WGS sequence"/>
</dbReference>
<feature type="domain" description="HPt" evidence="3">
    <location>
        <begin position="46"/>
        <end position="148"/>
    </location>
</feature>
<dbReference type="AlphaFoldDB" id="A0A7Y0HFJ8"/>
<dbReference type="PROSITE" id="PS50894">
    <property type="entry name" value="HPT"/>
    <property type="match status" value="1"/>
</dbReference>
<evidence type="ECO:0000313" key="4">
    <source>
        <dbReference type="EMBL" id="NMM43957.1"/>
    </source>
</evidence>
<dbReference type="SUPFAM" id="SSF47226">
    <property type="entry name" value="Histidine-containing phosphotransfer domain, HPT domain"/>
    <property type="match status" value="1"/>
</dbReference>
<organism evidence="4 5">
    <name type="scientific">Pacificispira spongiicola</name>
    <dbReference type="NCBI Taxonomy" id="2729598"/>
    <lineage>
        <taxon>Bacteria</taxon>
        <taxon>Pseudomonadati</taxon>
        <taxon>Pseudomonadota</taxon>
        <taxon>Alphaproteobacteria</taxon>
        <taxon>Rhodospirillales</taxon>
        <taxon>Rhodospirillaceae</taxon>
        <taxon>Pacificispira</taxon>
    </lineage>
</organism>
<evidence type="ECO:0000313" key="5">
    <source>
        <dbReference type="Proteomes" id="UP000539372"/>
    </source>
</evidence>
<sequence>MGKNDLPKVPDGAGRSWHEVIERPNVLARKVPKTGGVNPENAFKEAEAIVKKMAAEYVDKLAQDIDQMKLFAAAYRKDPSAKNLDRLFRLIHNMRGQGATFGFPLITEVGRNFCRYVRERPDDKPVRPDLVDQHVKTLQVVYDQSIKGSGDEMAQQVVKALTEVVEKEVGPGV</sequence>
<comment type="caution">
    <text evidence="4">The sequence shown here is derived from an EMBL/GenBank/DDBJ whole genome shotgun (WGS) entry which is preliminary data.</text>
</comment>
<dbReference type="GO" id="GO:0004672">
    <property type="term" value="F:protein kinase activity"/>
    <property type="evidence" value="ECO:0007669"/>
    <property type="project" value="UniProtKB-ARBA"/>
</dbReference>
<gene>
    <name evidence="4" type="ORF">HH303_05685</name>
</gene>